<keyword evidence="7" id="KW-0418">Kinase</keyword>
<dbReference type="PANTHER" id="PTHR45436">
    <property type="entry name" value="SENSOR HISTIDINE KINASE YKOH"/>
    <property type="match status" value="1"/>
</dbReference>
<comment type="subcellular location">
    <subcellularLocation>
        <location evidence="2">Membrane</location>
    </subcellularLocation>
</comment>
<dbReference type="PRINTS" id="PR00344">
    <property type="entry name" value="BCTRLSENSOR"/>
</dbReference>
<name>A0A327M9E7_9PROT</name>
<dbReference type="InterPro" id="IPR005467">
    <property type="entry name" value="His_kinase_dom"/>
</dbReference>
<dbReference type="GO" id="GO:0005886">
    <property type="term" value="C:plasma membrane"/>
    <property type="evidence" value="ECO:0007669"/>
    <property type="project" value="TreeGrafter"/>
</dbReference>
<keyword evidence="8 12" id="KW-1133">Transmembrane helix</keyword>
<evidence type="ECO:0000313" key="16">
    <source>
        <dbReference type="Proteomes" id="UP000249065"/>
    </source>
</evidence>
<evidence type="ECO:0000256" key="11">
    <source>
        <dbReference type="SAM" id="MobiDB-lite"/>
    </source>
</evidence>
<dbReference type="EC" id="2.7.13.3" evidence="3"/>
<evidence type="ECO:0000256" key="6">
    <source>
        <dbReference type="ARBA" id="ARBA00022692"/>
    </source>
</evidence>
<dbReference type="AlphaFoldDB" id="A0A327M9E7"/>
<gene>
    <name evidence="15" type="ORF">DOO78_10845</name>
</gene>
<keyword evidence="4" id="KW-0597">Phosphoprotein</keyword>
<sequence length="461" mass="47720">MLRAARASLTLRLALASALWVAGGLTLVGWYVTDLVIDQVEDAFDARTTGLLDAVAAATGLDADGRPRLARPLPDPDLERPLSGRYWQLTGPDGATARSRSLWDSGLPAPREGGGPGAAPGSVAISDILGPRGERLRLVQREVVPLRASAPVHVQVAVARGPVDAELAHLRRNLVLAFALFGLGLVGLVVGQVVLGLAPLRRLRQALAEVRAGARDRLGEVPAPAEVAPLVAEIDELVAQNHATVERARSHLGNLAHALKTPIAVLRNALGPEAAGPVPAPEEARVQAEALDRLVRHHLARARASAAPGLARAAEAAPLEVAEEMARALARLFAEDGVAIELGGDAAARVRIDRQDLAEMLGNLLENACKWATRRVWVAVRAAPGLVVIEVGDDGPGVPEASRAAVLGRGVRLDEAAPGSGLGLPIVADLAALHGGALSLGRSPEGGLLARLELPGRGAAG</sequence>
<dbReference type="InterPro" id="IPR036890">
    <property type="entry name" value="HATPase_C_sf"/>
</dbReference>
<evidence type="ECO:0000313" key="15">
    <source>
        <dbReference type="EMBL" id="RAI59026.1"/>
    </source>
</evidence>
<evidence type="ECO:0000256" key="10">
    <source>
        <dbReference type="ARBA" id="ARBA00023136"/>
    </source>
</evidence>
<proteinExistence type="predicted"/>
<evidence type="ECO:0000256" key="9">
    <source>
        <dbReference type="ARBA" id="ARBA00023012"/>
    </source>
</evidence>
<accession>A0A327M9E7</accession>
<feature type="domain" description="HAMP" evidence="14">
    <location>
        <begin position="197"/>
        <end position="246"/>
    </location>
</feature>
<evidence type="ECO:0000256" key="8">
    <source>
        <dbReference type="ARBA" id="ARBA00022989"/>
    </source>
</evidence>
<dbReference type="Pfam" id="PF02518">
    <property type="entry name" value="HATPase_c"/>
    <property type="match status" value="1"/>
</dbReference>
<dbReference type="Gene3D" id="3.30.565.10">
    <property type="entry name" value="Histidine kinase-like ATPase, C-terminal domain"/>
    <property type="match status" value="1"/>
</dbReference>
<dbReference type="GO" id="GO:0004673">
    <property type="term" value="F:protein histidine kinase activity"/>
    <property type="evidence" value="ECO:0007669"/>
    <property type="project" value="UniProtKB-EC"/>
</dbReference>
<keyword evidence="16" id="KW-1185">Reference proteome</keyword>
<comment type="catalytic activity">
    <reaction evidence="1">
        <text>ATP + protein L-histidine = ADP + protein N-phospho-L-histidine.</text>
        <dbReference type="EC" id="2.7.13.3"/>
    </reaction>
</comment>
<dbReference type="InterPro" id="IPR003660">
    <property type="entry name" value="HAMP_dom"/>
</dbReference>
<evidence type="ECO:0000256" key="7">
    <source>
        <dbReference type="ARBA" id="ARBA00022777"/>
    </source>
</evidence>
<feature type="transmembrane region" description="Helical" evidence="12">
    <location>
        <begin position="12"/>
        <end position="32"/>
    </location>
</feature>
<organism evidence="15 16">
    <name type="scientific">Roseicella frigidaeris</name>
    <dbReference type="NCBI Taxonomy" id="2230885"/>
    <lineage>
        <taxon>Bacteria</taxon>
        <taxon>Pseudomonadati</taxon>
        <taxon>Pseudomonadota</taxon>
        <taxon>Alphaproteobacteria</taxon>
        <taxon>Acetobacterales</taxon>
        <taxon>Roseomonadaceae</taxon>
        <taxon>Roseicella</taxon>
    </lineage>
</organism>
<evidence type="ECO:0000256" key="5">
    <source>
        <dbReference type="ARBA" id="ARBA00022679"/>
    </source>
</evidence>
<protein>
    <recommendedName>
        <fullName evidence="3">histidine kinase</fullName>
        <ecNumber evidence="3">2.7.13.3</ecNumber>
    </recommendedName>
</protein>
<feature type="domain" description="Histidine kinase" evidence="13">
    <location>
        <begin position="254"/>
        <end position="458"/>
    </location>
</feature>
<dbReference type="PROSITE" id="PS50109">
    <property type="entry name" value="HIS_KIN"/>
    <property type="match status" value="1"/>
</dbReference>
<dbReference type="Gene3D" id="1.10.287.130">
    <property type="match status" value="1"/>
</dbReference>
<evidence type="ECO:0000259" key="13">
    <source>
        <dbReference type="PROSITE" id="PS50109"/>
    </source>
</evidence>
<keyword evidence="9" id="KW-0902">Two-component regulatory system</keyword>
<dbReference type="Proteomes" id="UP000249065">
    <property type="component" value="Unassembled WGS sequence"/>
</dbReference>
<keyword evidence="6 12" id="KW-0812">Transmembrane</keyword>
<dbReference type="InterPro" id="IPR004358">
    <property type="entry name" value="Sig_transdc_His_kin-like_C"/>
</dbReference>
<feature type="transmembrane region" description="Helical" evidence="12">
    <location>
        <begin position="174"/>
        <end position="198"/>
    </location>
</feature>
<dbReference type="OrthoDB" id="9809567at2"/>
<evidence type="ECO:0000256" key="12">
    <source>
        <dbReference type="SAM" id="Phobius"/>
    </source>
</evidence>
<evidence type="ECO:0000256" key="2">
    <source>
        <dbReference type="ARBA" id="ARBA00004370"/>
    </source>
</evidence>
<keyword evidence="5" id="KW-0808">Transferase</keyword>
<dbReference type="PANTHER" id="PTHR45436:SF5">
    <property type="entry name" value="SENSOR HISTIDINE KINASE TRCS"/>
    <property type="match status" value="1"/>
</dbReference>
<evidence type="ECO:0000256" key="3">
    <source>
        <dbReference type="ARBA" id="ARBA00012438"/>
    </source>
</evidence>
<comment type="caution">
    <text evidence="15">The sequence shown here is derived from an EMBL/GenBank/DDBJ whole genome shotgun (WGS) entry which is preliminary data.</text>
</comment>
<dbReference type="PROSITE" id="PS50885">
    <property type="entry name" value="HAMP"/>
    <property type="match status" value="1"/>
</dbReference>
<keyword evidence="10 12" id="KW-0472">Membrane</keyword>
<evidence type="ECO:0000256" key="1">
    <source>
        <dbReference type="ARBA" id="ARBA00000085"/>
    </source>
</evidence>
<dbReference type="GO" id="GO:0000160">
    <property type="term" value="P:phosphorelay signal transduction system"/>
    <property type="evidence" value="ECO:0007669"/>
    <property type="project" value="UniProtKB-KW"/>
</dbReference>
<evidence type="ECO:0000256" key="4">
    <source>
        <dbReference type="ARBA" id="ARBA00022553"/>
    </source>
</evidence>
<reference evidence="16" key="1">
    <citation type="submission" date="2018-06" db="EMBL/GenBank/DDBJ databases">
        <authorList>
            <person name="Khan S.A."/>
        </authorList>
    </citation>
    <scope>NUCLEOTIDE SEQUENCE [LARGE SCALE GENOMIC DNA]</scope>
    <source>
        <strain evidence="16">DB-1506</strain>
    </source>
</reference>
<dbReference type="EMBL" id="QLIX01000006">
    <property type="protein sequence ID" value="RAI59026.1"/>
    <property type="molecule type" value="Genomic_DNA"/>
</dbReference>
<dbReference type="InterPro" id="IPR003594">
    <property type="entry name" value="HATPase_dom"/>
</dbReference>
<dbReference type="SMART" id="SM00387">
    <property type="entry name" value="HATPase_c"/>
    <property type="match status" value="1"/>
</dbReference>
<evidence type="ECO:0000259" key="14">
    <source>
        <dbReference type="PROSITE" id="PS50885"/>
    </source>
</evidence>
<dbReference type="SUPFAM" id="SSF55874">
    <property type="entry name" value="ATPase domain of HSP90 chaperone/DNA topoisomerase II/histidine kinase"/>
    <property type="match status" value="1"/>
</dbReference>
<dbReference type="RefSeq" id="WP_111469778.1">
    <property type="nucleotide sequence ID" value="NZ_QLIX01000006.1"/>
</dbReference>
<dbReference type="InterPro" id="IPR050428">
    <property type="entry name" value="TCS_sensor_his_kinase"/>
</dbReference>
<feature type="region of interest" description="Disordered" evidence="11">
    <location>
        <begin position="91"/>
        <end position="120"/>
    </location>
</feature>